<feature type="signal peptide" evidence="1">
    <location>
        <begin position="1"/>
        <end position="29"/>
    </location>
</feature>
<evidence type="ECO:0000256" key="1">
    <source>
        <dbReference type="SAM" id="SignalP"/>
    </source>
</evidence>
<gene>
    <name evidence="2" type="ORF">GSTENG00033545001</name>
</gene>
<sequence length="62" mass="6904">MAQDRRGVVLTVPAGWVTALLCVLSSVCAVEGKCAEMGQRCRTRALNHSCTLRLSCQRTWFY</sequence>
<accession>Q4RJ81</accession>
<name>Q4RJ81_TETNG</name>
<protein>
    <submittedName>
        <fullName evidence="2">(spotted green pufferfish) hypothetical protein</fullName>
    </submittedName>
</protein>
<proteinExistence type="predicted"/>
<evidence type="ECO:0000313" key="2">
    <source>
        <dbReference type="EMBL" id="CAG11551.1"/>
    </source>
</evidence>
<reference evidence="2" key="1">
    <citation type="journal article" date="2004" name="Nature">
        <title>Genome duplication in the teleost fish Tetraodon nigroviridis reveals the early vertebrate proto-karyotype.</title>
        <authorList>
            <person name="Jaillon O."/>
            <person name="Aury J.-M."/>
            <person name="Brunet F."/>
            <person name="Petit J.-L."/>
            <person name="Stange-Thomann N."/>
            <person name="Mauceli E."/>
            <person name="Bouneau L."/>
            <person name="Fischer C."/>
            <person name="Ozouf-Costaz C."/>
            <person name="Bernot A."/>
            <person name="Nicaud S."/>
            <person name="Jaffe D."/>
            <person name="Fisher S."/>
            <person name="Lutfalla G."/>
            <person name="Dossat C."/>
            <person name="Segurens B."/>
            <person name="Dasilva C."/>
            <person name="Salanoubat M."/>
            <person name="Levy M."/>
            <person name="Boudet N."/>
            <person name="Castellano S."/>
            <person name="Anthouard V."/>
            <person name="Jubin C."/>
            <person name="Castelli V."/>
            <person name="Katinka M."/>
            <person name="Vacherie B."/>
            <person name="Biemont C."/>
            <person name="Skalli Z."/>
            <person name="Cattolico L."/>
            <person name="Poulain J."/>
            <person name="De Berardinis V."/>
            <person name="Cruaud C."/>
            <person name="Duprat S."/>
            <person name="Brottier P."/>
            <person name="Coutanceau J.-P."/>
            <person name="Gouzy J."/>
            <person name="Parra G."/>
            <person name="Lardier G."/>
            <person name="Chapple C."/>
            <person name="McKernan K.J."/>
            <person name="McEwan P."/>
            <person name="Bosak S."/>
            <person name="Kellis M."/>
            <person name="Volff J.-N."/>
            <person name="Guigo R."/>
            <person name="Zody M.C."/>
            <person name="Mesirov J."/>
            <person name="Lindblad-Toh K."/>
            <person name="Birren B."/>
            <person name="Nusbaum C."/>
            <person name="Kahn D."/>
            <person name="Robinson-Rechavi M."/>
            <person name="Laudet V."/>
            <person name="Schachter V."/>
            <person name="Quetier F."/>
            <person name="Saurin W."/>
            <person name="Scarpelli C."/>
            <person name="Wincker P."/>
            <person name="Lander E.S."/>
            <person name="Weissenbach J."/>
            <person name="Roest Crollius H."/>
        </authorList>
    </citation>
    <scope>NUCLEOTIDE SEQUENCE [LARGE SCALE GENOMIC DNA]</scope>
</reference>
<organism evidence="2">
    <name type="scientific">Tetraodon nigroviridis</name>
    <name type="common">Spotted green pufferfish</name>
    <name type="synonym">Chelonodon nigroviridis</name>
    <dbReference type="NCBI Taxonomy" id="99883"/>
    <lineage>
        <taxon>Eukaryota</taxon>
        <taxon>Metazoa</taxon>
        <taxon>Chordata</taxon>
        <taxon>Craniata</taxon>
        <taxon>Vertebrata</taxon>
        <taxon>Euteleostomi</taxon>
        <taxon>Actinopterygii</taxon>
        <taxon>Neopterygii</taxon>
        <taxon>Teleostei</taxon>
        <taxon>Neoteleostei</taxon>
        <taxon>Acanthomorphata</taxon>
        <taxon>Eupercaria</taxon>
        <taxon>Tetraodontiformes</taxon>
        <taxon>Tetradontoidea</taxon>
        <taxon>Tetraodontidae</taxon>
        <taxon>Tetraodon</taxon>
    </lineage>
</organism>
<dbReference type="KEGG" id="tng:GSTEN00033545G001"/>
<dbReference type="AlphaFoldDB" id="Q4RJ81"/>
<reference evidence="2" key="2">
    <citation type="submission" date="2004-02" db="EMBL/GenBank/DDBJ databases">
        <authorList>
            <consortium name="Genoscope"/>
            <consortium name="Whitehead Institute Centre for Genome Research"/>
        </authorList>
    </citation>
    <scope>NUCLEOTIDE SEQUENCE</scope>
</reference>
<feature type="chain" id="PRO_5004243091" evidence="1">
    <location>
        <begin position="30"/>
        <end position="62"/>
    </location>
</feature>
<dbReference type="EMBL" id="CAAE01015039">
    <property type="protein sequence ID" value="CAG11551.1"/>
    <property type="molecule type" value="Genomic_DNA"/>
</dbReference>
<comment type="caution">
    <text evidence="2">The sequence shown here is derived from an EMBL/GenBank/DDBJ whole genome shotgun (WGS) entry which is preliminary data.</text>
</comment>
<keyword evidence="1" id="KW-0732">Signal</keyword>